<dbReference type="EMBL" id="MGFH01000098">
    <property type="protein sequence ID" value="OGM05783.1"/>
    <property type="molecule type" value="Genomic_DNA"/>
</dbReference>
<dbReference type="Gene3D" id="3.30.1510.10">
    <property type="entry name" value="Domain 2, N(10)-formyltetrahydrofolate synthetase"/>
    <property type="match status" value="1"/>
</dbReference>
<dbReference type="AlphaFoldDB" id="A0A1F7WSM3"/>
<evidence type="ECO:0000256" key="4">
    <source>
        <dbReference type="ARBA" id="ARBA00022840"/>
    </source>
</evidence>
<dbReference type="SUPFAM" id="SSF52540">
    <property type="entry name" value="P-loop containing nucleoside triphosphate hydrolases"/>
    <property type="match status" value="1"/>
</dbReference>
<keyword evidence="4" id="KW-0067">ATP-binding</keyword>
<gene>
    <name evidence="7" type="ORF">A2008_12040</name>
</gene>
<dbReference type="GO" id="GO:0004329">
    <property type="term" value="F:formate-tetrahydrofolate ligase activity"/>
    <property type="evidence" value="ECO:0007669"/>
    <property type="project" value="UniProtKB-EC"/>
</dbReference>
<sequence length="471" mass="50047">KSHLCLREPSLGPVFGVKGGATGTMKASLHPSDDINLHFTGDIHAVGLAHNSLAALCDNYIYQGNELGISPESITWNRVLDVSDRQLRNIVCGLGGKANGFVRESGFDITAASEIMAILALAKDMNDLKERIANIMIASNKDGGPVFVKDLKCAGAIAMLLKDAIKPNLVQTFEGQPAFVHAGPFANIAHGNSSVIATRMALKLADYVVTEGGFAVDLGAEKFFDIVCRQNPDLKPSAVVIVASLKALKMHGGMAKDKIKTEKSFDALERGMANLVRHVSTVKMYGLPAVVAINRFPDDCAEELEFVREKCVKSLDVRAEISEVAARGGEGGEALAKAAVEAANERSDFRMLYEDSLTLREKIEIIAKKVYHAGNVIISPKAEKSLAGLEKSGFGHLPVNIAKTQLSTTDTANVYGAPEGFAFTVREVRPSCGAGFAVAIAGEMMTLPGLPKQPAALRIDIGSDGTVTGLS</sequence>
<dbReference type="InterPro" id="IPR027417">
    <property type="entry name" value="P-loop_NTPase"/>
</dbReference>
<evidence type="ECO:0000313" key="7">
    <source>
        <dbReference type="EMBL" id="OGM05783.1"/>
    </source>
</evidence>
<dbReference type="GO" id="GO:0006730">
    <property type="term" value="P:one-carbon metabolic process"/>
    <property type="evidence" value="ECO:0007669"/>
    <property type="project" value="UniProtKB-KW"/>
</dbReference>
<evidence type="ECO:0000256" key="5">
    <source>
        <dbReference type="ARBA" id="ARBA00049033"/>
    </source>
</evidence>
<name>A0A1F7WSM3_9BACT</name>
<evidence type="ECO:0000256" key="2">
    <source>
        <dbReference type="ARBA" id="ARBA00022598"/>
    </source>
</evidence>
<organism evidence="7 8">
    <name type="scientific">Candidatus Wallbacteria bacterium GWC2_49_35</name>
    <dbReference type="NCBI Taxonomy" id="1817813"/>
    <lineage>
        <taxon>Bacteria</taxon>
        <taxon>Candidatus Walliibacteriota</taxon>
    </lineage>
</organism>
<evidence type="ECO:0000256" key="1">
    <source>
        <dbReference type="ARBA" id="ARBA00022563"/>
    </source>
</evidence>
<comment type="caution">
    <text evidence="7">The sequence shown here is derived from an EMBL/GenBank/DDBJ whole genome shotgun (WGS) entry which is preliminary data.</text>
</comment>
<dbReference type="FunFam" id="3.30.1510.10:FF:000001">
    <property type="entry name" value="Formate--tetrahydrofolate ligase"/>
    <property type="match status" value="1"/>
</dbReference>
<dbReference type="NCBIfam" id="NF010030">
    <property type="entry name" value="PRK13505.1"/>
    <property type="match status" value="1"/>
</dbReference>
<dbReference type="STRING" id="1817813.A2008_12040"/>
<comment type="catalytic activity">
    <reaction evidence="5">
        <text>(6S)-5,6,7,8-tetrahydrofolate + formate + ATP = (6R)-10-formyltetrahydrofolate + ADP + phosphate</text>
        <dbReference type="Rhea" id="RHEA:20221"/>
        <dbReference type="ChEBI" id="CHEBI:15740"/>
        <dbReference type="ChEBI" id="CHEBI:30616"/>
        <dbReference type="ChEBI" id="CHEBI:43474"/>
        <dbReference type="ChEBI" id="CHEBI:57453"/>
        <dbReference type="ChEBI" id="CHEBI:195366"/>
        <dbReference type="ChEBI" id="CHEBI:456216"/>
        <dbReference type="EC" id="6.3.4.3"/>
    </reaction>
</comment>
<dbReference type="Pfam" id="PF01268">
    <property type="entry name" value="FTHFS"/>
    <property type="match status" value="1"/>
</dbReference>
<keyword evidence="1" id="KW-0554">One-carbon metabolism</keyword>
<proteinExistence type="inferred from homology"/>
<accession>A0A1F7WSM3</accession>
<evidence type="ECO:0000256" key="3">
    <source>
        <dbReference type="ARBA" id="ARBA00022741"/>
    </source>
</evidence>
<dbReference type="Proteomes" id="UP000178735">
    <property type="component" value="Unassembled WGS sequence"/>
</dbReference>
<comment type="similarity">
    <text evidence="6">Belongs to the formate--tetrahydrofolate ligase family.</text>
</comment>
<keyword evidence="2 7" id="KW-0436">Ligase</keyword>
<keyword evidence="3" id="KW-0547">Nucleotide-binding</keyword>
<protein>
    <submittedName>
        <fullName evidence="7">Formate--tetrahydrofolate ligase</fullName>
    </submittedName>
</protein>
<evidence type="ECO:0000313" key="8">
    <source>
        <dbReference type="Proteomes" id="UP000178735"/>
    </source>
</evidence>
<dbReference type="GO" id="GO:0005524">
    <property type="term" value="F:ATP binding"/>
    <property type="evidence" value="ECO:0007669"/>
    <property type="project" value="UniProtKB-KW"/>
</dbReference>
<feature type="non-terminal residue" evidence="7">
    <location>
        <position position="1"/>
    </location>
</feature>
<reference evidence="7 8" key="1">
    <citation type="journal article" date="2016" name="Nat. Commun.">
        <title>Thousands of microbial genomes shed light on interconnected biogeochemical processes in an aquifer system.</title>
        <authorList>
            <person name="Anantharaman K."/>
            <person name="Brown C.T."/>
            <person name="Hug L.A."/>
            <person name="Sharon I."/>
            <person name="Castelle C.J."/>
            <person name="Probst A.J."/>
            <person name="Thomas B.C."/>
            <person name="Singh A."/>
            <person name="Wilkins M.J."/>
            <person name="Karaoz U."/>
            <person name="Brodie E.L."/>
            <person name="Williams K.H."/>
            <person name="Hubbard S.S."/>
            <person name="Banfield J.F."/>
        </authorList>
    </citation>
    <scope>NUCLEOTIDE SEQUENCE [LARGE SCALE GENOMIC DNA]</scope>
</reference>
<dbReference type="Gene3D" id="3.40.50.300">
    <property type="entry name" value="P-loop containing nucleotide triphosphate hydrolases"/>
    <property type="match status" value="1"/>
</dbReference>
<evidence type="ECO:0000256" key="6">
    <source>
        <dbReference type="ARBA" id="ARBA00061363"/>
    </source>
</evidence>
<dbReference type="InterPro" id="IPR000559">
    <property type="entry name" value="Formate_THF_ligase"/>
</dbReference>
<dbReference type="Gene3D" id="3.10.410.10">
    <property type="entry name" value="Formyltetrahydrofolate synthetase, domain 3"/>
    <property type="match status" value="1"/>
</dbReference>